<feature type="transmembrane region" description="Helical" evidence="1">
    <location>
        <begin position="131"/>
        <end position="153"/>
    </location>
</feature>
<feature type="transmembrane region" description="Helical" evidence="1">
    <location>
        <begin position="314"/>
        <end position="333"/>
    </location>
</feature>
<feature type="transmembrane region" description="Helical" evidence="1">
    <location>
        <begin position="55"/>
        <end position="73"/>
    </location>
</feature>
<evidence type="ECO:0000313" key="3">
    <source>
        <dbReference type="Proteomes" id="UP001596142"/>
    </source>
</evidence>
<protein>
    <recommendedName>
        <fullName evidence="4">Na+/H+ antiporter NhaD</fullName>
    </recommendedName>
</protein>
<evidence type="ECO:0000313" key="2">
    <source>
        <dbReference type="EMBL" id="MFC5713190.1"/>
    </source>
</evidence>
<evidence type="ECO:0000256" key="1">
    <source>
        <dbReference type="SAM" id="Phobius"/>
    </source>
</evidence>
<keyword evidence="1" id="KW-0812">Transmembrane</keyword>
<dbReference type="RefSeq" id="WP_385940742.1">
    <property type="nucleotide sequence ID" value="NZ_JBHSOZ010000004.1"/>
</dbReference>
<feature type="transmembrane region" description="Helical" evidence="1">
    <location>
        <begin position="6"/>
        <end position="25"/>
    </location>
</feature>
<feature type="transmembrane region" description="Helical" evidence="1">
    <location>
        <begin position="80"/>
        <end position="98"/>
    </location>
</feature>
<feature type="transmembrane region" description="Helical" evidence="1">
    <location>
        <begin position="173"/>
        <end position="191"/>
    </location>
</feature>
<feature type="transmembrane region" description="Helical" evidence="1">
    <location>
        <begin position="273"/>
        <end position="293"/>
    </location>
</feature>
<keyword evidence="1" id="KW-1133">Transmembrane helix</keyword>
<feature type="transmembrane region" description="Helical" evidence="1">
    <location>
        <begin position="246"/>
        <end position="267"/>
    </location>
</feature>
<evidence type="ECO:0008006" key="4">
    <source>
        <dbReference type="Google" id="ProtNLM"/>
    </source>
</evidence>
<keyword evidence="3" id="KW-1185">Reference proteome</keyword>
<organism evidence="2 3">
    <name type="scientific">Thalassorhabdus alkalitolerans</name>
    <dbReference type="NCBI Taxonomy" id="2282697"/>
    <lineage>
        <taxon>Bacteria</taxon>
        <taxon>Bacillati</taxon>
        <taxon>Bacillota</taxon>
        <taxon>Bacilli</taxon>
        <taxon>Bacillales</taxon>
        <taxon>Bacillaceae</taxon>
        <taxon>Thalassorhabdus</taxon>
    </lineage>
</organism>
<gene>
    <name evidence="2" type="ORF">ACFPU1_10370</name>
</gene>
<accession>A0ABW0YL71</accession>
<feature type="transmembrane region" description="Helical" evidence="1">
    <location>
        <begin position="32"/>
        <end position="49"/>
    </location>
</feature>
<reference evidence="3" key="1">
    <citation type="journal article" date="2019" name="Int. J. Syst. Evol. Microbiol.">
        <title>The Global Catalogue of Microorganisms (GCM) 10K type strain sequencing project: providing services to taxonomists for standard genome sequencing and annotation.</title>
        <authorList>
            <consortium name="The Broad Institute Genomics Platform"/>
            <consortium name="The Broad Institute Genome Sequencing Center for Infectious Disease"/>
            <person name="Wu L."/>
            <person name="Ma J."/>
        </authorList>
    </citation>
    <scope>NUCLEOTIDE SEQUENCE [LARGE SCALE GENOMIC DNA]</scope>
    <source>
        <strain evidence="3">CECT 7184</strain>
    </source>
</reference>
<dbReference type="Proteomes" id="UP001596142">
    <property type="component" value="Unassembled WGS sequence"/>
</dbReference>
<feature type="transmembrane region" description="Helical" evidence="1">
    <location>
        <begin position="436"/>
        <end position="453"/>
    </location>
</feature>
<comment type="caution">
    <text evidence="2">The sequence shown here is derived from an EMBL/GenBank/DDBJ whole genome shotgun (WGS) entry which is preliminary data.</text>
</comment>
<proteinExistence type="predicted"/>
<name>A0ABW0YL71_9BACI</name>
<dbReference type="EMBL" id="JBHSOZ010000004">
    <property type="protein sequence ID" value="MFC5713190.1"/>
    <property type="molecule type" value="Genomic_DNA"/>
</dbReference>
<feature type="transmembrane region" description="Helical" evidence="1">
    <location>
        <begin position="396"/>
        <end position="416"/>
    </location>
</feature>
<feature type="transmembrane region" description="Helical" evidence="1">
    <location>
        <begin position="203"/>
        <end position="226"/>
    </location>
</feature>
<keyword evidence="1" id="KW-0472">Membrane</keyword>
<feature type="transmembrane region" description="Helical" evidence="1">
    <location>
        <begin position="353"/>
        <end position="384"/>
    </location>
</feature>
<sequence length="454" mass="50831">MKRISGQLYIFYSLVLLLYISNVFIENRALEYIIGTLAIPMLFISFHGAANLFRILGLLFISAGVGMFIYAGLPVVELPFYMTSTMPLLAFLTILPWMNGVVRAGRFDRRINQLMKANVSDLGKLYTRSSFTSYILVAFINLSALPLAQGVLLKNLSNMKKQLRDSFVTRTTLRAFAVALAWSPMEIMVAITVDATGVSYLTYLPWLLLCSLIVLFIDLLWGYMAFRKHGYQPAIESEQFFHPKQVAVQIMKLFFALSIFLALVVSIGNVTGLDFILTVTLVILPFAIGWSFLMKRWKTFKVIGWVTWKERTNGMQNFVVLFLSLAFFSSSLNETPFLDLIQQPFLGAAEYPLIILFLIQFTYLAMSMIGVHPVATVGVLIEVLPPLYEIINPMSIGMVLVTGALATACAGTYGITVTMTSMNTKQNPYRITLRNLPFALTYGAVGVIMGYLLL</sequence>